<evidence type="ECO:0000256" key="1">
    <source>
        <dbReference type="ARBA" id="ARBA00006284"/>
    </source>
</evidence>
<dbReference type="PANTHER" id="PTHR21599:SF0">
    <property type="entry name" value="GLYCERATE KINASE"/>
    <property type="match status" value="1"/>
</dbReference>
<dbReference type="AlphaFoldDB" id="A0A4Q5LQW4"/>
<accession>A0A4Q5LQW4</accession>
<dbReference type="GO" id="GO:0031388">
    <property type="term" value="P:organic acid phosphorylation"/>
    <property type="evidence" value="ECO:0007669"/>
    <property type="project" value="UniProtKB-UniRule"/>
</dbReference>
<dbReference type="PIRSF" id="PIRSF006078">
    <property type="entry name" value="GlxK"/>
    <property type="match status" value="1"/>
</dbReference>
<evidence type="ECO:0000256" key="3">
    <source>
        <dbReference type="ARBA" id="ARBA00022777"/>
    </source>
</evidence>
<dbReference type="RefSeq" id="WP_129874616.1">
    <property type="nucleotide sequence ID" value="NZ_SEWG01000001.1"/>
</dbReference>
<comment type="caution">
    <text evidence="5">The sequence shown here is derived from an EMBL/GenBank/DDBJ whole genome shotgun (WGS) entry which is preliminary data.</text>
</comment>
<dbReference type="InterPro" id="IPR018197">
    <property type="entry name" value="Glycerate_kinase_RE-like"/>
</dbReference>
<evidence type="ECO:0000256" key="2">
    <source>
        <dbReference type="ARBA" id="ARBA00022679"/>
    </source>
</evidence>
<organism evidence="5 6">
    <name type="scientific">Mucilaginibacter terrigena</name>
    <dbReference type="NCBI Taxonomy" id="2492395"/>
    <lineage>
        <taxon>Bacteria</taxon>
        <taxon>Pseudomonadati</taxon>
        <taxon>Bacteroidota</taxon>
        <taxon>Sphingobacteriia</taxon>
        <taxon>Sphingobacteriales</taxon>
        <taxon>Sphingobacteriaceae</taxon>
        <taxon>Mucilaginibacter</taxon>
    </lineage>
</organism>
<dbReference type="NCBIfam" id="TIGR00045">
    <property type="entry name" value="glycerate kinase"/>
    <property type="match status" value="1"/>
</dbReference>
<dbReference type="InterPro" id="IPR004381">
    <property type="entry name" value="Glycerate_kinase"/>
</dbReference>
<sequence>MHILISPNAFKNSLTADAAALAIAEGLKQSALSCTTECFPIADGGDGTAAIIIKQFNDTRVNMQVHNPLGRSIMASFGLIEGGKTAVIEMADASGLRLLKTDELNPLRATSCGTGQMVKKALDMGANKILIAMGGSATVDGGTGILSALGIRFLGSDGSELNNLPESLTNLKEIDRANLDPRLFNCEVIVLCDVDNTLLGYNGSAAVFGPQKGSTPDAVKKLDAALSKFNDITQKQFDKDMGAAKYGGTAGGAAAGLFAHINARLVNGIDYLLELTGFDTSLQKSQLVITGEGSIDEQTLQGKGPYGVAKRAKAKGIPVIGLAGKIPAQSNEKLNEYFNVLMAIGNQPADLVTALTDTEVNLIRTAKSIGDMLAMVNTNPDTYRD</sequence>
<proteinExistence type="inferred from homology"/>
<dbReference type="GO" id="GO:0008887">
    <property type="term" value="F:glycerate kinase activity"/>
    <property type="evidence" value="ECO:0007669"/>
    <property type="project" value="UniProtKB-UniRule"/>
</dbReference>
<reference evidence="5 6" key="1">
    <citation type="submission" date="2019-02" db="EMBL/GenBank/DDBJ databases">
        <title>Bacterial novel species Mucilaginibacter sp. 17JY9-4 isolated from soil.</title>
        <authorList>
            <person name="Jung H.-Y."/>
        </authorList>
    </citation>
    <scope>NUCLEOTIDE SEQUENCE [LARGE SCALE GENOMIC DNA]</scope>
    <source>
        <strain evidence="5 6">17JY9-4</strain>
    </source>
</reference>
<dbReference type="PANTHER" id="PTHR21599">
    <property type="entry name" value="GLYCERATE KINASE"/>
    <property type="match status" value="1"/>
</dbReference>
<dbReference type="EMBL" id="SEWG01000001">
    <property type="protein sequence ID" value="RYU91886.1"/>
    <property type="molecule type" value="Genomic_DNA"/>
</dbReference>
<evidence type="ECO:0000313" key="6">
    <source>
        <dbReference type="Proteomes" id="UP000293331"/>
    </source>
</evidence>
<evidence type="ECO:0000313" key="5">
    <source>
        <dbReference type="EMBL" id="RYU91886.1"/>
    </source>
</evidence>
<dbReference type="Proteomes" id="UP000293331">
    <property type="component" value="Unassembled WGS sequence"/>
</dbReference>
<name>A0A4Q5LQW4_9SPHI</name>
<dbReference type="Gene3D" id="3.40.50.10350">
    <property type="entry name" value="Glycerate kinase, domain 1"/>
    <property type="match status" value="1"/>
</dbReference>
<protein>
    <submittedName>
        <fullName evidence="5">Glycerate kinase</fullName>
    </submittedName>
</protein>
<keyword evidence="2 4" id="KW-0808">Transferase</keyword>
<gene>
    <name evidence="5" type="ORF">EWM62_00125</name>
</gene>
<dbReference type="SUPFAM" id="SSF110738">
    <property type="entry name" value="Glycerate kinase I"/>
    <property type="match status" value="1"/>
</dbReference>
<dbReference type="Pfam" id="PF02595">
    <property type="entry name" value="Gly_kinase"/>
    <property type="match status" value="1"/>
</dbReference>
<dbReference type="OrthoDB" id="9774290at2"/>
<evidence type="ECO:0000256" key="4">
    <source>
        <dbReference type="PIRNR" id="PIRNR006078"/>
    </source>
</evidence>
<dbReference type="Gene3D" id="3.90.1510.10">
    <property type="entry name" value="Glycerate kinase, domain 2"/>
    <property type="match status" value="1"/>
</dbReference>
<keyword evidence="6" id="KW-1185">Reference proteome</keyword>
<keyword evidence="3 4" id="KW-0418">Kinase</keyword>
<dbReference type="InterPro" id="IPR018193">
    <property type="entry name" value="Glyc_kinase_flavodox-like_fold"/>
</dbReference>
<comment type="similarity">
    <text evidence="1 4">Belongs to the glycerate kinase type-1 family.</text>
</comment>
<dbReference type="InterPro" id="IPR036129">
    <property type="entry name" value="Glycerate_kinase_sf"/>
</dbReference>